<keyword evidence="1" id="KW-0378">Hydrolase</keyword>
<dbReference type="STRING" id="1940790.L21SP3_00661"/>
<dbReference type="InterPro" id="IPR005198">
    <property type="entry name" value="Glyco_hydro_76"/>
</dbReference>
<organism evidence="1 2">
    <name type="scientific">Sedimentisphaera cyanobacteriorum</name>
    <dbReference type="NCBI Taxonomy" id="1940790"/>
    <lineage>
        <taxon>Bacteria</taxon>
        <taxon>Pseudomonadati</taxon>
        <taxon>Planctomycetota</taxon>
        <taxon>Phycisphaerae</taxon>
        <taxon>Sedimentisphaerales</taxon>
        <taxon>Sedimentisphaeraceae</taxon>
        <taxon>Sedimentisphaera</taxon>
    </lineage>
</organism>
<sequence length="360" mass="41963">MFFTSSIYASELPFKKWGFETLNQIDKDLKFEQGLGYYEDSSREEVSFAWGNAILLLAKAQALKLDDSFKKEFDEQLKIIDEYFIVSDGIGGYNCLPVHKNTDVDRYYDDNAWIAMAFIDAYEASGNKKYLKKAKKTIDYSLSGVDKQNGGVFWRENWPEDDKKSKNTCSVAPTAFSCLKFYQITKQDKYFNEAKELMQWLDTTLKDEDGLYFDHITEDGRIGRRKWSYNSAMPVRCYIQLYKITEKESYLQKAAETADASIERWYEDNGELKCKAMFGFTLVEAWFELSEVTGNPKWKNKAFDVMRNVHENVMGPKGRYSNDWDDHNRRPVTSWQLLYPAAAARGYFSAAEYQNIQQEN</sequence>
<dbReference type="GO" id="GO:0016787">
    <property type="term" value="F:hydrolase activity"/>
    <property type="evidence" value="ECO:0007669"/>
    <property type="project" value="UniProtKB-KW"/>
</dbReference>
<proteinExistence type="predicted"/>
<dbReference type="KEGG" id="pbu:L21SP3_00661"/>
<evidence type="ECO:0000313" key="1">
    <source>
        <dbReference type="EMBL" id="AQQ08868.1"/>
    </source>
</evidence>
<dbReference type="GO" id="GO:0005975">
    <property type="term" value="P:carbohydrate metabolic process"/>
    <property type="evidence" value="ECO:0007669"/>
    <property type="project" value="InterPro"/>
</dbReference>
<dbReference type="InterPro" id="IPR053169">
    <property type="entry name" value="MUG_Protein"/>
</dbReference>
<accession>A0A1Q2HN47</accession>
<protein>
    <submittedName>
        <fullName evidence="1">Putative glycosyl hydrolase</fullName>
    </submittedName>
</protein>
<dbReference type="PANTHER" id="PTHR47791:SF4">
    <property type="entry name" value="(PUTATIVE SECRETED PROTEIN)-RELATED"/>
    <property type="match status" value="1"/>
</dbReference>
<dbReference type="SUPFAM" id="SSF48208">
    <property type="entry name" value="Six-hairpin glycosidases"/>
    <property type="match status" value="1"/>
</dbReference>
<evidence type="ECO:0000313" key="2">
    <source>
        <dbReference type="Proteomes" id="UP000188273"/>
    </source>
</evidence>
<reference evidence="2" key="1">
    <citation type="submission" date="2017-02" db="EMBL/GenBank/DDBJ databases">
        <title>Comparative genomics and description of representatives of a novel lineage of planctomycetes thriving in anoxic sediments.</title>
        <authorList>
            <person name="Spring S."/>
            <person name="Bunk B."/>
            <person name="Sproer C."/>
            <person name="Klenk H.-P."/>
        </authorList>
    </citation>
    <scope>NUCLEOTIDE SEQUENCE [LARGE SCALE GENOMIC DNA]</scope>
    <source>
        <strain evidence="2">L21-RPul-D3</strain>
    </source>
</reference>
<name>A0A1Q2HN47_9BACT</name>
<dbReference type="EMBL" id="CP019633">
    <property type="protein sequence ID" value="AQQ08868.1"/>
    <property type="molecule type" value="Genomic_DNA"/>
</dbReference>
<dbReference type="Gene3D" id="1.50.10.20">
    <property type="match status" value="1"/>
</dbReference>
<dbReference type="Proteomes" id="UP000188273">
    <property type="component" value="Chromosome"/>
</dbReference>
<keyword evidence="2" id="KW-1185">Reference proteome</keyword>
<dbReference type="PANTHER" id="PTHR47791">
    <property type="entry name" value="MEIOTICALLY UP-REGULATED GENE 191 PROTEIN"/>
    <property type="match status" value="1"/>
</dbReference>
<dbReference type="InterPro" id="IPR008928">
    <property type="entry name" value="6-hairpin_glycosidase_sf"/>
</dbReference>
<gene>
    <name evidence="1" type="ORF">L21SP3_00661</name>
</gene>
<dbReference type="Pfam" id="PF03663">
    <property type="entry name" value="Glyco_hydro_76"/>
    <property type="match status" value="1"/>
</dbReference>
<dbReference type="AlphaFoldDB" id="A0A1Q2HN47"/>